<dbReference type="AlphaFoldDB" id="A0AAE3YM58"/>
<dbReference type="Proteomes" id="UP001183643">
    <property type="component" value="Unassembled WGS sequence"/>
</dbReference>
<dbReference type="InterPro" id="IPR001242">
    <property type="entry name" value="Condensation_dom"/>
</dbReference>
<dbReference type="Gene3D" id="3.30.559.10">
    <property type="entry name" value="Chloramphenicol acetyltransferase-like domain"/>
    <property type="match status" value="1"/>
</dbReference>
<evidence type="ECO:0000259" key="2">
    <source>
        <dbReference type="Pfam" id="PF00668"/>
    </source>
</evidence>
<dbReference type="EMBL" id="JAVDYB010000001">
    <property type="protein sequence ID" value="MDR7275572.1"/>
    <property type="molecule type" value="Genomic_DNA"/>
</dbReference>
<dbReference type="PANTHER" id="PTHR45527">
    <property type="entry name" value="NONRIBOSOMAL PEPTIDE SYNTHETASE"/>
    <property type="match status" value="1"/>
</dbReference>
<proteinExistence type="predicted"/>
<name>A0AAE3YM58_9ACTN</name>
<evidence type="ECO:0000313" key="3">
    <source>
        <dbReference type="EMBL" id="MDR7275572.1"/>
    </source>
</evidence>
<dbReference type="GO" id="GO:0043041">
    <property type="term" value="P:amino acid activation for nonribosomal peptide biosynthetic process"/>
    <property type="evidence" value="ECO:0007669"/>
    <property type="project" value="TreeGrafter"/>
</dbReference>
<evidence type="ECO:0000313" key="4">
    <source>
        <dbReference type="Proteomes" id="UP001183643"/>
    </source>
</evidence>
<dbReference type="InterPro" id="IPR023213">
    <property type="entry name" value="CAT-like_dom_sf"/>
</dbReference>
<dbReference type="SUPFAM" id="SSF52777">
    <property type="entry name" value="CoA-dependent acyltransferases"/>
    <property type="match status" value="2"/>
</dbReference>
<feature type="domain" description="Condensation" evidence="2">
    <location>
        <begin position="2"/>
        <end position="387"/>
    </location>
</feature>
<dbReference type="Gene3D" id="3.30.559.30">
    <property type="entry name" value="Nonribosomal peptide synthetase, condensation domain"/>
    <property type="match status" value="1"/>
</dbReference>
<organism evidence="3 4">
    <name type="scientific">Catenuloplanes atrovinosus</name>
    <dbReference type="NCBI Taxonomy" id="137266"/>
    <lineage>
        <taxon>Bacteria</taxon>
        <taxon>Bacillati</taxon>
        <taxon>Actinomycetota</taxon>
        <taxon>Actinomycetes</taxon>
        <taxon>Micromonosporales</taxon>
        <taxon>Micromonosporaceae</taxon>
        <taxon>Catenuloplanes</taxon>
    </lineage>
</organism>
<comment type="caution">
    <text evidence="3">The sequence shown here is derived from an EMBL/GenBank/DDBJ whole genome shotgun (WGS) entry which is preliminary data.</text>
</comment>
<keyword evidence="4" id="KW-1185">Reference proteome</keyword>
<dbReference type="GO" id="GO:0016874">
    <property type="term" value="F:ligase activity"/>
    <property type="evidence" value="ECO:0007669"/>
    <property type="project" value="UniProtKB-KW"/>
</dbReference>
<keyword evidence="1" id="KW-0436">Ligase</keyword>
<gene>
    <name evidence="3" type="ORF">J2S41_002350</name>
</gene>
<dbReference type="GO" id="GO:0008610">
    <property type="term" value="P:lipid biosynthetic process"/>
    <property type="evidence" value="ECO:0007669"/>
    <property type="project" value="UniProtKB-ARBA"/>
</dbReference>
<dbReference type="GO" id="GO:0044550">
    <property type="term" value="P:secondary metabolite biosynthetic process"/>
    <property type="evidence" value="ECO:0007669"/>
    <property type="project" value="TreeGrafter"/>
</dbReference>
<dbReference type="Pfam" id="PF00668">
    <property type="entry name" value="Condensation"/>
    <property type="match status" value="1"/>
</dbReference>
<dbReference type="RefSeq" id="WP_310366697.1">
    <property type="nucleotide sequence ID" value="NZ_JAVDYB010000001.1"/>
</dbReference>
<reference evidence="3" key="1">
    <citation type="submission" date="2023-07" db="EMBL/GenBank/DDBJ databases">
        <title>Sequencing the genomes of 1000 actinobacteria strains.</title>
        <authorList>
            <person name="Klenk H.-P."/>
        </authorList>
    </citation>
    <scope>NUCLEOTIDE SEQUENCE</scope>
    <source>
        <strain evidence="3">DSM 44707</strain>
    </source>
</reference>
<dbReference type="GO" id="GO:0031177">
    <property type="term" value="F:phosphopantetheine binding"/>
    <property type="evidence" value="ECO:0007669"/>
    <property type="project" value="TreeGrafter"/>
</dbReference>
<evidence type="ECO:0000256" key="1">
    <source>
        <dbReference type="ARBA" id="ARBA00022598"/>
    </source>
</evidence>
<dbReference type="GO" id="GO:0005737">
    <property type="term" value="C:cytoplasm"/>
    <property type="evidence" value="ECO:0007669"/>
    <property type="project" value="TreeGrafter"/>
</dbReference>
<accession>A0AAE3YM58</accession>
<dbReference type="PANTHER" id="PTHR45527:SF10">
    <property type="entry name" value="PYOCHELIN SYNTHASE PCHF"/>
    <property type="match status" value="1"/>
</dbReference>
<sequence length="391" mass="42619">MDGELDLARLADAWDLLQRRHPVLGSSFDLANDHWHIEEPVRTALTLSRLPASSRTPQHATDELATVLRAPFDLTRGPLARLHAIPVDDSTTLLGMAADHIACDAWSAHILIVELWSLYRDPHVTLPPIRVTFPDLVEQENAWLETPAGVETVEQRIAMLKPIGPQPPAPIPGQRFSGANYARVHRHRFTVDADTFARLQGTGMLRGLTPSVLAHAALAGALHELTGAEDVGTTLAVANRPSRSLHRTQGWLADNVVVATHADDVRRPAFIAGFGEAFATALDFSQVSLGVLINRMAPEQFGRPSPHPTAAFNPGATLEQRFPAEPVPGLTMTELPMSDGWGYRTVVVHGAESDAGLQVRISVKDRWFEAGAATALGERMRELLETWATAR</sequence>
<protein>
    <recommendedName>
        <fullName evidence="2">Condensation domain-containing protein</fullName>
    </recommendedName>
</protein>